<keyword evidence="6" id="KW-1185">Reference proteome</keyword>
<feature type="region of interest" description="Disordered" evidence="3">
    <location>
        <begin position="1"/>
        <end position="105"/>
    </location>
</feature>
<sequence>MHQQPHQHGPHSAPPHQPGSPLPMSPRPAAPPLPGTHALKKHSPQLPTVPIPPASPIVTNRRTASIRIESEETNRLREEALRNEQEKKDAEEKAQPDVDTPEMVDRWRGDYPRSIWSPSGANLNFFLTQHHQFISPFVCMSLVRDVAAGLHCLHSFSIVHGSLIGANILVDNGRRAGLTDFGLASIREPIQGSTFLGTSSDAPGAIRWTATELVAKDVGEPRSIVIFILSAA</sequence>
<dbReference type="GO" id="GO:0005524">
    <property type="term" value="F:ATP binding"/>
    <property type="evidence" value="ECO:0007669"/>
    <property type="project" value="UniProtKB-KW"/>
</dbReference>
<dbReference type="PANTHER" id="PTHR44329:SF298">
    <property type="entry name" value="MIXED LINEAGE KINASE DOMAIN-LIKE PROTEIN"/>
    <property type="match status" value="1"/>
</dbReference>
<accession>A0A1J8RCD4</accession>
<feature type="compositionally biased region" description="Basic and acidic residues" evidence="3">
    <location>
        <begin position="68"/>
        <end position="96"/>
    </location>
</feature>
<dbReference type="PROSITE" id="PS50011">
    <property type="entry name" value="PROTEIN_KINASE_DOM"/>
    <property type="match status" value="1"/>
</dbReference>
<evidence type="ECO:0000313" key="6">
    <source>
        <dbReference type="Proteomes" id="UP000183567"/>
    </source>
</evidence>
<evidence type="ECO:0000256" key="2">
    <source>
        <dbReference type="ARBA" id="ARBA00022840"/>
    </source>
</evidence>
<proteinExistence type="predicted"/>
<dbReference type="PANTHER" id="PTHR44329">
    <property type="entry name" value="SERINE/THREONINE-PROTEIN KINASE TNNI3K-RELATED"/>
    <property type="match status" value="1"/>
</dbReference>
<dbReference type="InterPro" id="IPR011009">
    <property type="entry name" value="Kinase-like_dom_sf"/>
</dbReference>
<dbReference type="GO" id="GO:0004674">
    <property type="term" value="F:protein serine/threonine kinase activity"/>
    <property type="evidence" value="ECO:0007669"/>
    <property type="project" value="TreeGrafter"/>
</dbReference>
<name>A0A1J8RCD4_9AGAM</name>
<evidence type="ECO:0000256" key="1">
    <source>
        <dbReference type="ARBA" id="ARBA00022741"/>
    </source>
</evidence>
<dbReference type="Gene3D" id="1.10.510.10">
    <property type="entry name" value="Transferase(Phosphotransferase) domain 1"/>
    <property type="match status" value="1"/>
</dbReference>
<organism evidence="5 6">
    <name type="scientific">Rhizopogon vesiculosus</name>
    <dbReference type="NCBI Taxonomy" id="180088"/>
    <lineage>
        <taxon>Eukaryota</taxon>
        <taxon>Fungi</taxon>
        <taxon>Dikarya</taxon>
        <taxon>Basidiomycota</taxon>
        <taxon>Agaricomycotina</taxon>
        <taxon>Agaricomycetes</taxon>
        <taxon>Agaricomycetidae</taxon>
        <taxon>Boletales</taxon>
        <taxon>Suillineae</taxon>
        <taxon>Rhizopogonaceae</taxon>
        <taxon>Rhizopogon</taxon>
    </lineage>
</organism>
<dbReference type="Pfam" id="PF07714">
    <property type="entry name" value="PK_Tyr_Ser-Thr"/>
    <property type="match status" value="1"/>
</dbReference>
<dbReference type="EMBL" id="LVVM01001043">
    <property type="protein sequence ID" value="OJA19434.1"/>
    <property type="molecule type" value="Genomic_DNA"/>
</dbReference>
<comment type="caution">
    <text evidence="5">The sequence shown here is derived from an EMBL/GenBank/DDBJ whole genome shotgun (WGS) entry which is preliminary data.</text>
</comment>
<dbReference type="STRING" id="180088.A0A1J8RCD4"/>
<evidence type="ECO:0000256" key="3">
    <source>
        <dbReference type="SAM" id="MobiDB-lite"/>
    </source>
</evidence>
<dbReference type="InterPro" id="IPR001245">
    <property type="entry name" value="Ser-Thr/Tyr_kinase_cat_dom"/>
</dbReference>
<dbReference type="OrthoDB" id="5809314at2759"/>
<protein>
    <recommendedName>
        <fullName evidence="4">Protein kinase domain-containing protein</fullName>
    </recommendedName>
</protein>
<dbReference type="Proteomes" id="UP000183567">
    <property type="component" value="Unassembled WGS sequence"/>
</dbReference>
<evidence type="ECO:0000313" key="5">
    <source>
        <dbReference type="EMBL" id="OJA19434.1"/>
    </source>
</evidence>
<feature type="compositionally biased region" description="Pro residues" evidence="3">
    <location>
        <begin position="12"/>
        <end position="34"/>
    </location>
</feature>
<dbReference type="SUPFAM" id="SSF56112">
    <property type="entry name" value="Protein kinase-like (PK-like)"/>
    <property type="match status" value="1"/>
</dbReference>
<gene>
    <name evidence="5" type="ORF">AZE42_02255</name>
</gene>
<dbReference type="InterPro" id="IPR051681">
    <property type="entry name" value="Ser/Thr_Kinases-Pseudokinases"/>
</dbReference>
<evidence type="ECO:0000259" key="4">
    <source>
        <dbReference type="PROSITE" id="PS50011"/>
    </source>
</evidence>
<dbReference type="InterPro" id="IPR000719">
    <property type="entry name" value="Prot_kinase_dom"/>
</dbReference>
<keyword evidence="2" id="KW-0067">ATP-binding</keyword>
<feature type="domain" description="Protein kinase" evidence="4">
    <location>
        <begin position="1"/>
        <end position="232"/>
    </location>
</feature>
<reference evidence="5 6" key="1">
    <citation type="submission" date="2016-03" db="EMBL/GenBank/DDBJ databases">
        <title>Comparative genomics of the ectomycorrhizal sister species Rhizopogon vinicolor and Rhizopogon vesiculosus (Basidiomycota: Boletales) reveals a divergence of the mating type B locus.</title>
        <authorList>
            <person name="Mujic A.B."/>
            <person name="Kuo A."/>
            <person name="Tritt A."/>
            <person name="Lipzen A."/>
            <person name="Chen C."/>
            <person name="Johnson J."/>
            <person name="Sharma A."/>
            <person name="Barry K."/>
            <person name="Grigoriev I.V."/>
            <person name="Spatafora J.W."/>
        </authorList>
    </citation>
    <scope>NUCLEOTIDE SEQUENCE [LARGE SCALE GENOMIC DNA]</scope>
    <source>
        <strain evidence="5 6">AM-OR11-056</strain>
    </source>
</reference>
<dbReference type="AlphaFoldDB" id="A0A1J8RCD4"/>
<keyword evidence="1" id="KW-0547">Nucleotide-binding</keyword>